<organism evidence="2 3">
    <name type="scientific">Lolium multiflorum</name>
    <name type="common">Italian ryegrass</name>
    <name type="synonym">Lolium perenne subsp. multiflorum</name>
    <dbReference type="NCBI Taxonomy" id="4521"/>
    <lineage>
        <taxon>Eukaryota</taxon>
        <taxon>Viridiplantae</taxon>
        <taxon>Streptophyta</taxon>
        <taxon>Embryophyta</taxon>
        <taxon>Tracheophyta</taxon>
        <taxon>Spermatophyta</taxon>
        <taxon>Magnoliopsida</taxon>
        <taxon>Liliopsida</taxon>
        <taxon>Poales</taxon>
        <taxon>Poaceae</taxon>
        <taxon>BOP clade</taxon>
        <taxon>Pooideae</taxon>
        <taxon>Poodae</taxon>
        <taxon>Poeae</taxon>
        <taxon>Poeae Chloroplast Group 2 (Poeae type)</taxon>
        <taxon>Loliodinae</taxon>
        <taxon>Loliinae</taxon>
        <taxon>Lolium</taxon>
    </lineage>
</organism>
<reference evidence="2" key="1">
    <citation type="submission" date="2023-07" db="EMBL/GenBank/DDBJ databases">
        <title>A chromosome-level genome assembly of Lolium multiflorum.</title>
        <authorList>
            <person name="Chen Y."/>
            <person name="Copetti D."/>
            <person name="Kolliker R."/>
            <person name="Studer B."/>
        </authorList>
    </citation>
    <scope>NUCLEOTIDE SEQUENCE</scope>
    <source>
        <strain evidence="2">02402/16</strain>
        <tissue evidence="2">Leaf</tissue>
    </source>
</reference>
<sequence length="198" mass="22236">MTKSAIPSSSKWRRNSGHLRGAHGELKKKYGEVKSALETDPIGSSHYTRSLASAPTWWSWGTTPVRVVMTAAAPTQGKLDPQLRGRMIALLKEYQLLRMGHEMPGLDRSIIEHRLPLKKGFQQRARQMKAEILEEVKKEIEKMLAAGYQTMQCANGYPYRSVEKKDGGGEWLSISATLTSYAKDEYPMHGGDADRSWS</sequence>
<name>A0AAD8W472_LOLMU</name>
<accession>A0AAD8W472</accession>
<comment type="caution">
    <text evidence="2">The sequence shown here is derived from an EMBL/GenBank/DDBJ whole genome shotgun (WGS) entry which is preliminary data.</text>
</comment>
<keyword evidence="3" id="KW-1185">Reference proteome</keyword>
<protein>
    <submittedName>
        <fullName evidence="2">Uncharacterized protein</fullName>
    </submittedName>
</protein>
<evidence type="ECO:0000256" key="1">
    <source>
        <dbReference type="SAM" id="MobiDB-lite"/>
    </source>
</evidence>
<feature type="compositionally biased region" description="Polar residues" evidence="1">
    <location>
        <begin position="1"/>
        <end position="10"/>
    </location>
</feature>
<dbReference type="Gene3D" id="3.10.10.10">
    <property type="entry name" value="HIV Type 1 Reverse Transcriptase, subunit A, domain 1"/>
    <property type="match status" value="1"/>
</dbReference>
<dbReference type="EMBL" id="JAUUTY010000005">
    <property type="protein sequence ID" value="KAK1633019.1"/>
    <property type="molecule type" value="Genomic_DNA"/>
</dbReference>
<gene>
    <name evidence="2" type="ORF">QYE76_007334</name>
</gene>
<evidence type="ECO:0000313" key="3">
    <source>
        <dbReference type="Proteomes" id="UP001231189"/>
    </source>
</evidence>
<feature type="region of interest" description="Disordered" evidence="1">
    <location>
        <begin position="1"/>
        <end position="25"/>
    </location>
</feature>
<proteinExistence type="predicted"/>
<dbReference type="AlphaFoldDB" id="A0AAD8W472"/>
<feature type="compositionally biased region" description="Basic residues" evidence="1">
    <location>
        <begin position="11"/>
        <end position="21"/>
    </location>
</feature>
<dbReference type="Proteomes" id="UP001231189">
    <property type="component" value="Unassembled WGS sequence"/>
</dbReference>
<evidence type="ECO:0000313" key="2">
    <source>
        <dbReference type="EMBL" id="KAK1633019.1"/>
    </source>
</evidence>